<sequence length="33" mass="3680">MFRTNVVALKKALGEADEIGAATFRLERVHAHQ</sequence>
<dbReference type="Proteomes" id="UP000198736">
    <property type="component" value="Unassembled WGS sequence"/>
</dbReference>
<accession>A0A0S4LJD5</accession>
<dbReference type="EMBL" id="CZPZ01000026">
    <property type="protein sequence ID" value="CUS37703.1"/>
    <property type="molecule type" value="Genomic_DNA"/>
</dbReference>
<gene>
    <name evidence="1" type="ORF">COMA2_320006</name>
</gene>
<name>A0A0S4LJD5_9BACT</name>
<evidence type="ECO:0000313" key="1">
    <source>
        <dbReference type="EMBL" id="CUS37703.1"/>
    </source>
</evidence>
<protein>
    <submittedName>
        <fullName evidence="1">Uncharacterized protein</fullName>
    </submittedName>
</protein>
<evidence type="ECO:0000313" key="2">
    <source>
        <dbReference type="Proteomes" id="UP000198736"/>
    </source>
</evidence>
<keyword evidence="2" id="KW-1185">Reference proteome</keyword>
<dbReference type="AlphaFoldDB" id="A0A0S4LJD5"/>
<organism evidence="1 2">
    <name type="scientific">Candidatus Nitrospira nitrificans</name>
    <dbReference type="NCBI Taxonomy" id="1742973"/>
    <lineage>
        <taxon>Bacteria</taxon>
        <taxon>Pseudomonadati</taxon>
        <taxon>Nitrospirota</taxon>
        <taxon>Nitrospiria</taxon>
        <taxon>Nitrospirales</taxon>
        <taxon>Nitrospiraceae</taxon>
        <taxon>Nitrospira</taxon>
    </lineage>
</organism>
<proteinExistence type="predicted"/>
<reference evidence="2" key="1">
    <citation type="submission" date="2015-10" db="EMBL/GenBank/DDBJ databases">
        <authorList>
            <person name="Luecker S."/>
            <person name="Luecker S."/>
        </authorList>
    </citation>
    <scope>NUCLEOTIDE SEQUENCE [LARGE SCALE GENOMIC DNA]</scope>
</reference>